<reference evidence="3" key="1">
    <citation type="submission" date="2025-08" db="UniProtKB">
        <authorList>
            <consortium name="RefSeq"/>
        </authorList>
    </citation>
    <scope>IDENTIFICATION</scope>
</reference>
<keyword evidence="2" id="KW-1185">Reference proteome</keyword>
<feature type="region of interest" description="Disordered" evidence="1">
    <location>
        <begin position="451"/>
        <end position="470"/>
    </location>
</feature>
<dbReference type="OrthoDB" id="7493932at2759"/>
<proteinExistence type="predicted"/>
<feature type="compositionally biased region" description="Basic and acidic residues" evidence="1">
    <location>
        <begin position="1136"/>
        <end position="1146"/>
    </location>
</feature>
<gene>
    <name evidence="3" type="primary">LOC113502693</name>
</gene>
<feature type="compositionally biased region" description="Basic and acidic residues" evidence="1">
    <location>
        <begin position="1"/>
        <end position="14"/>
    </location>
</feature>
<dbReference type="InParanoid" id="A0A7E5WJ26"/>
<name>A0A7E5WJ26_TRINI</name>
<dbReference type="RefSeq" id="XP_026740146.1">
    <property type="nucleotide sequence ID" value="XM_026884345.1"/>
</dbReference>
<sequence>MPKERRFHTERSDIKPTSNFYKSKEKKKQQMIPLARKSTSILSIKSKERSPTSLRRKDLKSLMYLHNNITEDQTQVGLKSCLSSQRQCDKIKMKVKFYLKKDKDGKLGHPSRTKSAHSFNKKNTKSLDLSSPKSQQKTKTKFNKMRMAGDIPCKQNDVKQKKQTEKSEHKSYINSSSLKRNLARTMKNLIIEKSKQLSDTSLSHQHESFKLKHNNSYSSITKYQKFKNRLNKSNLKSHLFHQGTGKHVENTSSRTLFYSFKNQMLPVKHETRLDRSLGMPPAKKIHRVSSNVDHGNKNVKIARELAKHVTKKEHNFPKNNLSAVFYQDICVTGKKLKLWKNNHTKRRPISLQIGRKQTPPSRGSDHNKPSKIKKVQTFCGHKEKTSIILRKNEVISLDSLQFPDRKFSDYSSTFIRLTSGDPKHKHSKSDCFIFKEMPKKGKRSIHFNEANKYAQPKHEPNASQKVSRSILRPTKKELWDDLLNSSNRARHQEGDTFQKFPRQKEHALVIKDTLENLHSIQKKMKKIEWSDSCAENSKNGAHKTSRRSRSTLAIQSKLTDKISRIFSKMSIRKNKSMPKIKLQTKLLKQNQSPTISKECHTSKDYNTDDKGCKMKKEDKECACNIHDANNPGERPANRRDFAYRKSGQCQTSDTIDNRYHYNEFITNKSAEWTQTGPINEKGNMGSSGHRRKDSCSCEKSQICLSPNYSNYKNGWIMDHGDINCVGNRFSNKELRLNPDKMDYRIIRPDVLGSEHQSQNNSSKFGAAPTERGNVSNLAKQFSDSTNFPENYFDLDKHGEGGYPKFHLGPSNSFNMNESRYLDKTVKGNGSIQVIKGPMDRIPKKDSRELPYSSKNRHKKGGNYNQEGNIIQLTNFDDDEKNYSLREDSSQELRKINYKSSERSITEQQSTKRYSTTDQQHDDVINVKTTNAPINISKSKAIKNPSSESKFSKNMQPSRDFAKSSISVLSATNSAQQIRNIMEQESNMTLKEVSLELLDSLTRNNAEEKSLQTQAPGVSIKVPPIKPKFRRESQMKHKSTIKKLWYKFLETPRPPEKLPPTKNKNLKLLYDGKTPIDSLDKRKTQNTRPVKRNKNSRDAASAMQPIRSNYQLKIQNAVAQQNTNMAESKSRTWSTKNHIESRSEKERSNHRKPRMEHTGLRSSKSYEKTEKSNKRTGTNRLHIKKRNKSSQDEPTTFLEKIWSILVTKRKRVDRNRRKVKYLENYNLEKCQSTERKPSQCKSIHELCKQKRSSTVALAANETTSRSKTQDFLIRNEFRTELIQENNFKNWGQKFGNMIHTVLPWKDKTENKTKKRLPQRRKDSVEVRSIQTRLDRQTRSEHKSTGSSKKFVPEKLHCLSPDQIISEIRNVNTSVKRFCISPETKLKNIEPLIKSINPNKVHVQIKNKRKELHFINDEKPKAAGDHPCACSLPSDKKLAGPKAVDKFIRPECPKSHVHASMRDKLKDKDRSRQKDTRASLPCVCEHRKAVVRKLSDTFCNLRALFPNHNDCECPAPVAPRPRPPGRLHISNRPTTCLVPKRPNPETCECISQTAATPGKVEKKNTGNICVCSLKNVCQCFDQPLECICKCREALIKRKPVVKKKPPKPKKKKEPKKKKPKKILAVLDPGGGLSPNIIGKGLCPATDLDTLN</sequence>
<feature type="region of interest" description="Disordered" evidence="1">
    <location>
        <begin position="1304"/>
        <end position="1347"/>
    </location>
</feature>
<feature type="region of interest" description="Disordered" evidence="1">
    <location>
        <begin position="1119"/>
        <end position="1191"/>
    </location>
</feature>
<feature type="region of interest" description="Disordered" evidence="1">
    <location>
        <begin position="1"/>
        <end position="53"/>
    </location>
</feature>
<feature type="region of interest" description="Disordered" evidence="1">
    <location>
        <begin position="1599"/>
        <end position="1621"/>
    </location>
</feature>
<feature type="compositionally biased region" description="Basic residues" evidence="1">
    <location>
        <begin position="540"/>
        <end position="549"/>
    </location>
</feature>
<evidence type="ECO:0000256" key="1">
    <source>
        <dbReference type="SAM" id="MobiDB-lite"/>
    </source>
</evidence>
<feature type="region of interest" description="Disordered" evidence="1">
    <location>
        <begin position="839"/>
        <end position="867"/>
    </location>
</feature>
<dbReference type="KEGG" id="tnl:113502693"/>
<feature type="compositionally biased region" description="Low complexity" evidence="1">
    <location>
        <begin position="1059"/>
        <end position="1068"/>
    </location>
</feature>
<feature type="compositionally biased region" description="Basic and acidic residues" evidence="1">
    <location>
        <begin position="1154"/>
        <end position="1172"/>
    </location>
</feature>
<feature type="compositionally biased region" description="Basic residues" evidence="1">
    <location>
        <begin position="1599"/>
        <end position="1619"/>
    </location>
</feature>
<feature type="compositionally biased region" description="Basic and acidic residues" evidence="1">
    <location>
        <begin position="156"/>
        <end position="171"/>
    </location>
</feature>
<feature type="region of interest" description="Disordered" evidence="1">
    <location>
        <begin position="1050"/>
        <end position="1103"/>
    </location>
</feature>
<feature type="region of interest" description="Disordered" evidence="1">
    <location>
        <begin position="531"/>
        <end position="551"/>
    </location>
</feature>
<evidence type="ECO:0000313" key="2">
    <source>
        <dbReference type="Proteomes" id="UP000322000"/>
    </source>
</evidence>
<accession>A0A7E5WJ26</accession>
<feature type="compositionally biased region" description="Basic and acidic residues" evidence="1">
    <location>
        <begin position="839"/>
        <end position="848"/>
    </location>
</feature>
<protein>
    <submittedName>
        <fullName evidence="3">Uncharacterized protein LOC113502693</fullName>
    </submittedName>
</protein>
<feature type="region of interest" description="Disordered" evidence="1">
    <location>
        <begin position="896"/>
        <end position="918"/>
    </location>
</feature>
<evidence type="ECO:0000313" key="3">
    <source>
        <dbReference type="RefSeq" id="XP_026740146.1"/>
    </source>
</evidence>
<feature type="compositionally biased region" description="Basic and acidic residues" evidence="1">
    <location>
        <begin position="1331"/>
        <end position="1342"/>
    </location>
</feature>
<feature type="compositionally biased region" description="Basic residues" evidence="1">
    <location>
        <begin position="109"/>
        <end position="124"/>
    </location>
</feature>
<feature type="region of interest" description="Disordered" evidence="1">
    <location>
        <begin position="103"/>
        <end position="177"/>
    </location>
</feature>
<organism evidence="2 3">
    <name type="scientific">Trichoplusia ni</name>
    <name type="common">Cabbage looper</name>
    <dbReference type="NCBI Taxonomy" id="7111"/>
    <lineage>
        <taxon>Eukaryota</taxon>
        <taxon>Metazoa</taxon>
        <taxon>Ecdysozoa</taxon>
        <taxon>Arthropoda</taxon>
        <taxon>Hexapoda</taxon>
        <taxon>Insecta</taxon>
        <taxon>Pterygota</taxon>
        <taxon>Neoptera</taxon>
        <taxon>Endopterygota</taxon>
        <taxon>Lepidoptera</taxon>
        <taxon>Glossata</taxon>
        <taxon>Ditrysia</taxon>
        <taxon>Noctuoidea</taxon>
        <taxon>Noctuidae</taxon>
        <taxon>Plusiinae</taxon>
        <taxon>Trichoplusia</taxon>
    </lineage>
</organism>
<dbReference type="Proteomes" id="UP000322000">
    <property type="component" value="Chromosome 17"/>
</dbReference>
<dbReference type="GeneID" id="113502693"/>
<feature type="compositionally biased region" description="Polar residues" evidence="1">
    <location>
        <begin position="1119"/>
        <end position="1135"/>
    </location>
</feature>
<feature type="compositionally biased region" description="Polar residues" evidence="1">
    <location>
        <begin position="905"/>
        <end position="917"/>
    </location>
</feature>